<sequence length="311" mass="35570">MKTAAPQVDGPKKQIQDNTDWRMCKVDRDIELAESLLGGPRFRAYLDYASGNSGLSDPDDVGRLALELYRWNVRMSSVVMGYVSYVEVLVRNAIDARLCEWIRRQSVSGYADWIDVHGLDPLGRIRRLVNGDGMDHLAEAMQDALRKQRQWKADSSHPRHDDRVNRDDVFTQLSFGAWDGMLRHADGDPELADVLMSAFPNIEAAWAVEQARMPRAVLPGNPSDSSQRRLRLELVCRLRRIRKVRNRAGHQENLLRVEFPTLRRDMFFVLSALGPECLHWALPDRALALKEADPMKLVVDFKAGRQTRKEI</sequence>
<dbReference type="AlphaFoldDB" id="A0A7Y0ESA7"/>
<reference evidence="1 2" key="1">
    <citation type="submission" date="2020-02" db="EMBL/GenBank/DDBJ databases">
        <title>Characterization of phylogenetic diversity of novel bifidobacterial species isolated in Czech ZOOs.</title>
        <authorList>
            <person name="Lugli G.A."/>
            <person name="Vera N.B."/>
            <person name="Ventura M."/>
        </authorList>
    </citation>
    <scope>NUCLEOTIDE SEQUENCE [LARGE SCALE GENOMIC DNA]</scope>
    <source>
        <strain evidence="1 2">DSM 109957</strain>
    </source>
</reference>
<comment type="caution">
    <text evidence="1">The sequence shown here is derived from an EMBL/GenBank/DDBJ whole genome shotgun (WGS) entry which is preliminary data.</text>
</comment>
<dbReference type="EMBL" id="JAAIII010000008">
    <property type="protein sequence ID" value="NMM95083.1"/>
    <property type="molecule type" value="Genomic_DNA"/>
</dbReference>
<gene>
    <name evidence="1" type="ORF">G1C95_2271</name>
</gene>
<organism evidence="1 2">
    <name type="scientific">Bifidobacterium oedipodis</name>
    <dbReference type="NCBI Taxonomy" id="2675322"/>
    <lineage>
        <taxon>Bacteria</taxon>
        <taxon>Bacillati</taxon>
        <taxon>Actinomycetota</taxon>
        <taxon>Actinomycetes</taxon>
        <taxon>Bifidobacteriales</taxon>
        <taxon>Bifidobacteriaceae</taxon>
        <taxon>Bifidobacterium</taxon>
    </lineage>
</organism>
<accession>A0A7Y0ESA7</accession>
<proteinExistence type="predicted"/>
<name>A0A7Y0ESA7_9BIFI</name>
<protein>
    <submittedName>
        <fullName evidence="1">Ycg4K</fullName>
    </submittedName>
</protein>
<evidence type="ECO:0000313" key="2">
    <source>
        <dbReference type="Proteomes" id="UP000532194"/>
    </source>
</evidence>
<dbReference type="Proteomes" id="UP000532194">
    <property type="component" value="Unassembled WGS sequence"/>
</dbReference>
<keyword evidence="2" id="KW-1185">Reference proteome</keyword>
<evidence type="ECO:0000313" key="1">
    <source>
        <dbReference type="EMBL" id="NMM95083.1"/>
    </source>
</evidence>